<accession>A0A0C2IJL3</accession>
<sequence>MDYPKSVPSVGLVNGQFVDENPVNGTPGSLIPAEWGNSVTDEVLNVIKAANIVPDESRSDQLKQAIISISRVVGAVANTYNSVNVDQYGRVVNGSLIVPFQDIQPFPVQVYRKNRIINGSFDIWQRGESGLVSGTSSVASGFGPDRWQVFVPQGISSQWSKVTFAPGASPNESRMALSVTHTGAVAGANIRQRIENVETGAGKTVTASFYVKSSVPQTLTVALRQNFGASTGGSADVDTQTNINVGSTYQKISVTLTLPSILGKTKGTAGNDCLEFILISSAAMTHTIELAAVQLEIGSVATEYEYKSVVRELEDCQRYFEKTLDVSVAPADGAGANGMLSSLVYGGQTGPFSQPSVNWRFKVEKRINPSVKLYTPYGNGPVGQWRSGDNATSTANAGVNYIGTGGCVIYNNDVGVRSQAYYIHASADAEL</sequence>
<dbReference type="InterPro" id="IPR008979">
    <property type="entry name" value="Galactose-bd-like_sf"/>
</dbReference>
<comment type="caution">
    <text evidence="1">The sequence shown here is derived from an EMBL/GenBank/DDBJ whole genome shotgun (WGS) entry which is preliminary data.</text>
</comment>
<dbReference type="Proteomes" id="UP000031535">
    <property type="component" value="Unassembled WGS sequence"/>
</dbReference>
<name>A0A0C2IJL3_9PSED</name>
<dbReference type="SUPFAM" id="SSF49785">
    <property type="entry name" value="Galactose-binding domain-like"/>
    <property type="match status" value="1"/>
</dbReference>
<dbReference type="AlphaFoldDB" id="A0A0C2IJL3"/>
<gene>
    <name evidence="1" type="ORF">UCMB321_1065</name>
</gene>
<reference evidence="1 2" key="1">
    <citation type="submission" date="2015-01" db="EMBL/GenBank/DDBJ databases">
        <title>Complete genome of Pseudomonas batumici UCM B-321 producer of the batumin antibiotic with strong antistaphilococcal and potential anticancer activity.</title>
        <authorList>
            <person name="Klochko V.V."/>
            <person name="Zelena L.B."/>
            <person name="Elena K.A."/>
            <person name="Reva O.N."/>
        </authorList>
    </citation>
    <scope>NUCLEOTIDE SEQUENCE [LARGE SCALE GENOMIC DNA]</scope>
    <source>
        <strain evidence="1 2">UCM B-321</strain>
    </source>
</reference>
<evidence type="ECO:0000313" key="1">
    <source>
        <dbReference type="EMBL" id="KIH85077.1"/>
    </source>
</evidence>
<dbReference type="EMBL" id="JXDG01000011">
    <property type="protein sequence ID" value="KIH85077.1"/>
    <property type="molecule type" value="Genomic_DNA"/>
</dbReference>
<dbReference type="RefSeq" id="WP_040064424.1">
    <property type="nucleotide sequence ID" value="NZ_JXDG01000011.1"/>
</dbReference>
<protein>
    <submittedName>
        <fullName evidence="1">Prophage tail fiber protein</fullName>
    </submittedName>
</protein>
<dbReference type="Gene3D" id="2.60.120.260">
    <property type="entry name" value="Galactose-binding domain-like"/>
    <property type="match status" value="1"/>
</dbReference>
<dbReference type="PATRIC" id="fig|226910.6.peg.1058"/>
<evidence type="ECO:0000313" key="2">
    <source>
        <dbReference type="Proteomes" id="UP000031535"/>
    </source>
</evidence>
<dbReference type="STRING" id="226910.UCMB321_1065"/>
<organism evidence="1 2">
    <name type="scientific">Pseudomonas batumici</name>
    <dbReference type="NCBI Taxonomy" id="226910"/>
    <lineage>
        <taxon>Bacteria</taxon>
        <taxon>Pseudomonadati</taxon>
        <taxon>Pseudomonadota</taxon>
        <taxon>Gammaproteobacteria</taxon>
        <taxon>Pseudomonadales</taxon>
        <taxon>Pseudomonadaceae</taxon>
        <taxon>Pseudomonas</taxon>
    </lineage>
</organism>
<keyword evidence="2" id="KW-1185">Reference proteome</keyword>
<proteinExistence type="predicted"/>